<keyword evidence="2" id="KW-0812">Transmembrane</keyword>
<comment type="subcellular location">
    <subcellularLocation>
        <location evidence="1">Membrane</location>
        <topology evidence="1">Single-pass type II membrane protein</topology>
    </subcellularLocation>
</comment>
<evidence type="ECO:0000256" key="5">
    <source>
        <dbReference type="ARBA" id="ARBA00023136"/>
    </source>
</evidence>
<dbReference type="Proteomes" id="UP000314982">
    <property type="component" value="Unassembled WGS sequence"/>
</dbReference>
<organism evidence="12 13">
    <name type="scientific">Hucho hucho</name>
    <name type="common">huchen</name>
    <dbReference type="NCBI Taxonomy" id="62062"/>
    <lineage>
        <taxon>Eukaryota</taxon>
        <taxon>Metazoa</taxon>
        <taxon>Chordata</taxon>
        <taxon>Craniata</taxon>
        <taxon>Vertebrata</taxon>
        <taxon>Euteleostomi</taxon>
        <taxon>Actinopterygii</taxon>
        <taxon>Neopterygii</taxon>
        <taxon>Teleostei</taxon>
        <taxon>Protacanthopterygii</taxon>
        <taxon>Salmoniformes</taxon>
        <taxon>Salmonidae</taxon>
        <taxon>Salmoninae</taxon>
        <taxon>Hucho</taxon>
    </lineage>
</organism>
<evidence type="ECO:0000256" key="9">
    <source>
        <dbReference type="PROSITE-ProRule" id="PRU00196"/>
    </source>
</evidence>
<dbReference type="Pfam" id="PF01391">
    <property type="entry name" value="Collagen"/>
    <property type="match status" value="1"/>
</dbReference>
<keyword evidence="7" id="KW-0675">Receptor</keyword>
<keyword evidence="3" id="KW-0735">Signal-anchor</keyword>
<evidence type="ECO:0000256" key="10">
    <source>
        <dbReference type="SAM" id="MobiDB-lite"/>
    </source>
</evidence>
<name>A0A4W5RGY6_9TELE</name>
<dbReference type="InterPro" id="IPR036772">
    <property type="entry name" value="SRCR-like_dom_sf"/>
</dbReference>
<dbReference type="InterPro" id="IPR008160">
    <property type="entry name" value="Collagen"/>
</dbReference>
<evidence type="ECO:0000313" key="13">
    <source>
        <dbReference type="Proteomes" id="UP000314982"/>
    </source>
</evidence>
<evidence type="ECO:0000256" key="7">
    <source>
        <dbReference type="ARBA" id="ARBA00023170"/>
    </source>
</evidence>
<reference evidence="12" key="3">
    <citation type="submission" date="2025-09" db="UniProtKB">
        <authorList>
            <consortium name="Ensembl"/>
        </authorList>
    </citation>
    <scope>IDENTIFICATION</scope>
</reference>
<dbReference type="PANTHER" id="PTHR48071:SF18">
    <property type="entry name" value="DELETED IN MALIGNANT BRAIN TUMORS 1 PROTEIN-RELATED"/>
    <property type="match status" value="1"/>
</dbReference>
<keyword evidence="5" id="KW-0472">Membrane</keyword>
<dbReference type="PANTHER" id="PTHR48071">
    <property type="entry name" value="SRCR DOMAIN-CONTAINING PROTEIN"/>
    <property type="match status" value="1"/>
</dbReference>
<reference evidence="12" key="2">
    <citation type="submission" date="2025-08" db="UniProtKB">
        <authorList>
            <consortium name="Ensembl"/>
        </authorList>
    </citation>
    <scope>IDENTIFICATION</scope>
</reference>
<reference evidence="13" key="1">
    <citation type="submission" date="2018-06" db="EMBL/GenBank/DDBJ databases">
        <title>Genome assembly of Danube salmon.</title>
        <authorList>
            <person name="Macqueen D.J."/>
            <person name="Gundappa M.K."/>
        </authorList>
    </citation>
    <scope>NUCLEOTIDE SEQUENCE [LARGE SCALE GENOMIC DNA]</scope>
</reference>
<sequence length="203" mass="21147">TTYFLQFNNKLNLASTLYSCCHLYPLPSNLFTGLPGISGQNGAKGDTGVQGRDGVKGARGLKGDTGPTGEPGPKGPEGPRGPAGLQGSPGSQGPRGEKGERAAGPAIVRIAGGGARGRVEVMWLEQWGTVCDDSFDTVDGTVLCKMLGYRRASAVFTASPGIGKIWFDDLRCTGTEASVFDCQHNGMGINNCQHNEDVGVQCV</sequence>
<feature type="disulfide bond" evidence="9">
    <location>
        <begin position="172"/>
        <end position="182"/>
    </location>
</feature>
<evidence type="ECO:0000256" key="8">
    <source>
        <dbReference type="ARBA" id="ARBA00023180"/>
    </source>
</evidence>
<dbReference type="FunFam" id="3.10.250.10:FF:000011">
    <property type="entry name" value="Scavenger receptor class A member 5"/>
    <property type="match status" value="1"/>
</dbReference>
<evidence type="ECO:0000256" key="6">
    <source>
        <dbReference type="ARBA" id="ARBA00023157"/>
    </source>
</evidence>
<dbReference type="STRING" id="62062.ENSHHUP00000085268"/>
<dbReference type="PRINTS" id="PR00258">
    <property type="entry name" value="SPERACTRCPTR"/>
</dbReference>
<dbReference type="SMART" id="SM00202">
    <property type="entry name" value="SR"/>
    <property type="match status" value="1"/>
</dbReference>
<evidence type="ECO:0000256" key="4">
    <source>
        <dbReference type="ARBA" id="ARBA00022989"/>
    </source>
</evidence>
<proteinExistence type="predicted"/>
<evidence type="ECO:0000256" key="3">
    <source>
        <dbReference type="ARBA" id="ARBA00022968"/>
    </source>
</evidence>
<evidence type="ECO:0000313" key="12">
    <source>
        <dbReference type="Ensembl" id="ENSHHUP00000085268.1"/>
    </source>
</evidence>
<dbReference type="PROSITE" id="PS50287">
    <property type="entry name" value="SRCR_2"/>
    <property type="match status" value="1"/>
</dbReference>
<dbReference type="Pfam" id="PF00530">
    <property type="entry name" value="SRCR"/>
    <property type="match status" value="1"/>
</dbReference>
<dbReference type="Gene3D" id="3.10.250.10">
    <property type="entry name" value="SRCR-like domain"/>
    <property type="match status" value="1"/>
</dbReference>
<dbReference type="Ensembl" id="ENSHHUT00000087934.1">
    <property type="protein sequence ID" value="ENSHHUP00000085268.1"/>
    <property type="gene ID" value="ENSHHUG00000049410.1"/>
</dbReference>
<dbReference type="GO" id="GO:0016020">
    <property type="term" value="C:membrane"/>
    <property type="evidence" value="ECO:0007669"/>
    <property type="project" value="UniProtKB-SubCell"/>
</dbReference>
<dbReference type="SUPFAM" id="SSF56487">
    <property type="entry name" value="SRCR-like"/>
    <property type="match status" value="1"/>
</dbReference>
<keyword evidence="4" id="KW-1133">Transmembrane helix</keyword>
<feature type="domain" description="SRCR" evidence="11">
    <location>
        <begin position="108"/>
        <end position="203"/>
    </location>
</feature>
<evidence type="ECO:0000256" key="1">
    <source>
        <dbReference type="ARBA" id="ARBA00004606"/>
    </source>
</evidence>
<dbReference type="GeneTree" id="ENSGT00950000183074"/>
<keyword evidence="13" id="KW-1185">Reference proteome</keyword>
<protein>
    <recommendedName>
        <fullName evidence="11">SRCR domain-containing protein</fullName>
    </recommendedName>
</protein>
<dbReference type="InterPro" id="IPR001190">
    <property type="entry name" value="SRCR"/>
</dbReference>
<evidence type="ECO:0000259" key="11">
    <source>
        <dbReference type="PROSITE" id="PS50287"/>
    </source>
</evidence>
<keyword evidence="8" id="KW-0325">Glycoprotein</keyword>
<dbReference type="AlphaFoldDB" id="A0A4W5RGY6"/>
<keyword evidence="6 9" id="KW-1015">Disulfide bond</keyword>
<evidence type="ECO:0000256" key="2">
    <source>
        <dbReference type="ARBA" id="ARBA00022692"/>
    </source>
</evidence>
<comment type="caution">
    <text evidence="9">Lacks conserved residue(s) required for the propagation of feature annotation.</text>
</comment>
<accession>A0A4W5RGY6</accession>
<feature type="region of interest" description="Disordered" evidence="10">
    <location>
        <begin position="42"/>
        <end position="106"/>
    </location>
</feature>